<comment type="caution">
    <text evidence="2">The sequence shown here is derived from an EMBL/GenBank/DDBJ whole genome shotgun (WGS) entry which is preliminary data.</text>
</comment>
<dbReference type="OrthoDB" id="9775804at2"/>
<protein>
    <submittedName>
        <fullName evidence="2">Acetyltransferase (GNAT) family protein</fullName>
    </submittedName>
</protein>
<dbReference type="SUPFAM" id="SSF55729">
    <property type="entry name" value="Acyl-CoA N-acyltransferases (Nat)"/>
    <property type="match status" value="1"/>
</dbReference>
<dbReference type="Proteomes" id="UP000238205">
    <property type="component" value="Unassembled WGS sequence"/>
</dbReference>
<dbReference type="PANTHER" id="PTHR43233:SF1">
    <property type="entry name" value="FAMILY N-ACETYLTRANSFERASE, PUTATIVE (AFU_ORTHOLOGUE AFUA_6G03350)-RELATED"/>
    <property type="match status" value="1"/>
</dbReference>
<dbReference type="InterPro" id="IPR053144">
    <property type="entry name" value="Acetyltransferase_Butenolide"/>
</dbReference>
<feature type="domain" description="N-acetyltransferase" evidence="1">
    <location>
        <begin position="1"/>
        <end position="137"/>
    </location>
</feature>
<keyword evidence="3" id="KW-1185">Reference proteome</keyword>
<dbReference type="InterPro" id="IPR000182">
    <property type="entry name" value="GNAT_dom"/>
</dbReference>
<dbReference type="Pfam" id="PF13673">
    <property type="entry name" value="Acetyltransf_10"/>
    <property type="match status" value="1"/>
</dbReference>
<reference evidence="2 3" key="1">
    <citation type="submission" date="2018-03" db="EMBL/GenBank/DDBJ databases">
        <title>Genomic Encyclopedia of Archaeal and Bacterial Type Strains, Phase II (KMG-II): from individual species to whole genera.</title>
        <authorList>
            <person name="Goeker M."/>
        </authorList>
    </citation>
    <scope>NUCLEOTIDE SEQUENCE [LARGE SCALE GENOMIC DNA]</scope>
    <source>
        <strain evidence="2 3">DSM 13175</strain>
    </source>
</reference>
<dbReference type="CDD" id="cd04301">
    <property type="entry name" value="NAT_SF"/>
    <property type="match status" value="1"/>
</dbReference>
<evidence type="ECO:0000259" key="1">
    <source>
        <dbReference type="PROSITE" id="PS51186"/>
    </source>
</evidence>
<dbReference type="InterPro" id="IPR016181">
    <property type="entry name" value="Acyl_CoA_acyltransferase"/>
</dbReference>
<accession>A0A2T0WA56</accession>
<dbReference type="EMBL" id="PVTO01000003">
    <property type="protein sequence ID" value="PRY83599.1"/>
    <property type="molecule type" value="Genomic_DNA"/>
</dbReference>
<dbReference type="Gene3D" id="3.40.630.30">
    <property type="match status" value="1"/>
</dbReference>
<dbReference type="PROSITE" id="PS51186">
    <property type="entry name" value="GNAT"/>
    <property type="match status" value="1"/>
</dbReference>
<name>A0A2T0WA56_9LACT</name>
<evidence type="ECO:0000313" key="2">
    <source>
        <dbReference type="EMBL" id="PRY83599.1"/>
    </source>
</evidence>
<keyword evidence="2" id="KW-0808">Transferase</keyword>
<dbReference type="RefSeq" id="WP_106190881.1">
    <property type="nucleotide sequence ID" value="NZ_PVTO01000003.1"/>
</dbReference>
<dbReference type="PANTHER" id="PTHR43233">
    <property type="entry name" value="FAMILY N-ACETYLTRANSFERASE, PUTATIVE (AFU_ORTHOLOGUE AFUA_6G03350)-RELATED"/>
    <property type="match status" value="1"/>
</dbReference>
<dbReference type="AlphaFoldDB" id="A0A2T0WA56"/>
<sequence length="137" mass="15142">MLKITLSYNAPEPEAFIDLRVRAGLSTKSLEGATIGLKNSYHSVALYEDKKLIGFGRIIGDGGTVFQITDVAVSPEHQGRGYGKRILTELTDYLKEHAPKYAYISLIADGPADQLYEQFGFKNVGDHGSKGVYMWLK</sequence>
<evidence type="ECO:0000313" key="3">
    <source>
        <dbReference type="Proteomes" id="UP000238205"/>
    </source>
</evidence>
<gene>
    <name evidence="2" type="ORF">CLV38_10322</name>
</gene>
<dbReference type="GO" id="GO:0016747">
    <property type="term" value="F:acyltransferase activity, transferring groups other than amino-acyl groups"/>
    <property type="evidence" value="ECO:0007669"/>
    <property type="project" value="InterPro"/>
</dbReference>
<organism evidence="2 3">
    <name type="scientific">Alkalibacterium olivapovliticus</name>
    <dbReference type="NCBI Taxonomy" id="99907"/>
    <lineage>
        <taxon>Bacteria</taxon>
        <taxon>Bacillati</taxon>
        <taxon>Bacillota</taxon>
        <taxon>Bacilli</taxon>
        <taxon>Lactobacillales</taxon>
        <taxon>Carnobacteriaceae</taxon>
        <taxon>Alkalibacterium</taxon>
    </lineage>
</organism>
<proteinExistence type="predicted"/>